<feature type="transmembrane region" description="Helical" evidence="1">
    <location>
        <begin position="20"/>
        <end position="39"/>
    </location>
</feature>
<evidence type="ECO:0000256" key="1">
    <source>
        <dbReference type="SAM" id="Phobius"/>
    </source>
</evidence>
<feature type="transmembrane region" description="Helical" evidence="1">
    <location>
        <begin position="189"/>
        <end position="212"/>
    </location>
</feature>
<dbReference type="eggNOG" id="ENOG5032TBM">
    <property type="taxonomic scope" value="Bacteria"/>
</dbReference>
<keyword evidence="1" id="KW-0812">Transmembrane</keyword>
<feature type="transmembrane region" description="Helical" evidence="1">
    <location>
        <begin position="115"/>
        <end position="136"/>
    </location>
</feature>
<protein>
    <submittedName>
        <fullName evidence="2">Uncharacterized protein</fullName>
    </submittedName>
</protein>
<keyword evidence="1" id="KW-1133">Transmembrane helix</keyword>
<dbReference type="EMBL" id="FTMN01000015">
    <property type="protein sequence ID" value="SIR04125.1"/>
    <property type="molecule type" value="Genomic_DNA"/>
</dbReference>
<keyword evidence="1" id="KW-0472">Membrane</keyword>
<feature type="transmembrane region" description="Helical" evidence="1">
    <location>
        <begin position="157"/>
        <end position="177"/>
    </location>
</feature>
<proteinExistence type="predicted"/>
<name>A0A1N6XP32_9GAMM</name>
<feature type="transmembrane region" description="Helical" evidence="1">
    <location>
        <begin position="87"/>
        <end position="109"/>
    </location>
</feature>
<dbReference type="RefSeq" id="WP_010325153.1">
    <property type="nucleotide sequence ID" value="NZ_FTMN01000015.1"/>
</dbReference>
<evidence type="ECO:0000313" key="3">
    <source>
        <dbReference type="Proteomes" id="UP000186895"/>
    </source>
</evidence>
<dbReference type="Proteomes" id="UP000186895">
    <property type="component" value="Unassembled WGS sequence"/>
</dbReference>
<feature type="transmembrane region" description="Helical" evidence="1">
    <location>
        <begin position="51"/>
        <end position="75"/>
    </location>
</feature>
<dbReference type="STRING" id="49186.SAMN05421647_11522"/>
<organism evidence="2 3">
    <name type="scientific">Marinobacterium stanieri</name>
    <dbReference type="NCBI Taxonomy" id="49186"/>
    <lineage>
        <taxon>Bacteria</taxon>
        <taxon>Pseudomonadati</taxon>
        <taxon>Pseudomonadota</taxon>
        <taxon>Gammaproteobacteria</taxon>
        <taxon>Oceanospirillales</taxon>
        <taxon>Oceanospirillaceae</taxon>
        <taxon>Marinobacterium</taxon>
    </lineage>
</organism>
<dbReference type="AlphaFoldDB" id="A0A1N6XP32"/>
<keyword evidence="3" id="KW-1185">Reference proteome</keyword>
<gene>
    <name evidence="2" type="ORF">SAMN05421647_11522</name>
</gene>
<evidence type="ECO:0000313" key="2">
    <source>
        <dbReference type="EMBL" id="SIR04125.1"/>
    </source>
</evidence>
<reference evidence="2 3" key="1">
    <citation type="submission" date="2017-01" db="EMBL/GenBank/DDBJ databases">
        <authorList>
            <person name="Mah S.A."/>
            <person name="Swanson W.J."/>
            <person name="Moy G.W."/>
            <person name="Vacquier V.D."/>
        </authorList>
    </citation>
    <scope>NUCLEOTIDE SEQUENCE [LARGE SCALE GENOMIC DNA]</scope>
    <source>
        <strain evidence="2 3">DSM 7027</strain>
    </source>
</reference>
<sequence>MTLDYLRQSLFFFRNHANKLALIQIPFLALVSIVQYQLLQGIDTDTDQIRHSIFISSSLDLALMPVYWGATLLYLRSVLQGEPLGVGQALVMGLACWGRLLLTYILTALAISSGLLLFIVPGIYIGIRLAFAEFYCVMEGKGPLQSISASWNTTKEFFWPLFQGLALIIGLLLAIELTLGQMLNEQQDLMMLVSLVIQFLGVVPTIFAYRLYCVMKEGDRPA</sequence>
<accession>A0A1N6XP32</accession>